<dbReference type="Pfam" id="PF00175">
    <property type="entry name" value="NAD_binding_1"/>
    <property type="match status" value="1"/>
</dbReference>
<dbReference type="SUPFAM" id="SSF63380">
    <property type="entry name" value="Riboflavin synthase domain-like"/>
    <property type="match status" value="1"/>
</dbReference>
<dbReference type="PANTHER" id="PTHR47354:SF8">
    <property type="entry name" value="1,2-PHENYLACETYL-COA EPOXIDASE, SUBUNIT E"/>
    <property type="match status" value="1"/>
</dbReference>
<organism evidence="15 16">
    <name type="scientific">Amycolatopsis rhabdoformis</name>
    <dbReference type="NCBI Taxonomy" id="1448059"/>
    <lineage>
        <taxon>Bacteria</taxon>
        <taxon>Bacillati</taxon>
        <taxon>Actinomycetota</taxon>
        <taxon>Actinomycetes</taxon>
        <taxon>Pseudonocardiales</taxon>
        <taxon>Pseudonocardiaceae</taxon>
        <taxon>Amycolatopsis</taxon>
    </lineage>
</organism>
<dbReference type="Gene3D" id="2.40.30.10">
    <property type="entry name" value="Translation factors"/>
    <property type="match status" value="1"/>
</dbReference>
<evidence type="ECO:0000259" key="14">
    <source>
        <dbReference type="PROSITE" id="PS51384"/>
    </source>
</evidence>
<name>A0ABZ1IDL3_9PSEU</name>
<feature type="transmembrane region" description="Helical" evidence="13">
    <location>
        <begin position="179"/>
        <end position="197"/>
    </location>
</feature>
<reference evidence="15 16" key="1">
    <citation type="journal article" date="2015" name="Int. J. Syst. Evol. Microbiol.">
        <title>Amycolatopsis rhabdoformis sp. nov., an actinomycete isolated from a tropical forest soil.</title>
        <authorList>
            <person name="Souza W.R."/>
            <person name="Silva R.E."/>
            <person name="Goodfellow M."/>
            <person name="Busarakam K."/>
            <person name="Figueiro F.S."/>
            <person name="Ferreira D."/>
            <person name="Rodrigues-Filho E."/>
            <person name="Moraes L.A.B."/>
            <person name="Zucchi T.D."/>
        </authorList>
    </citation>
    <scope>NUCLEOTIDE SEQUENCE [LARGE SCALE GENOMIC DNA]</scope>
    <source>
        <strain evidence="15 16">NCIMB 14900</strain>
    </source>
</reference>
<keyword evidence="12 13" id="KW-0472">Membrane</keyword>
<evidence type="ECO:0000256" key="10">
    <source>
        <dbReference type="ARBA" id="ARBA00023004"/>
    </source>
</evidence>
<keyword evidence="7" id="KW-0274">FAD</keyword>
<dbReference type="SUPFAM" id="SSF52343">
    <property type="entry name" value="Ferredoxin reductase-like, C-terminal NADP-linked domain"/>
    <property type="match status" value="1"/>
</dbReference>
<keyword evidence="11" id="KW-0411">Iron-sulfur</keyword>
<evidence type="ECO:0000256" key="2">
    <source>
        <dbReference type="ARBA" id="ARBA00004141"/>
    </source>
</evidence>
<dbReference type="PANTHER" id="PTHR47354">
    <property type="entry name" value="NADH OXIDOREDUCTASE HCR"/>
    <property type="match status" value="1"/>
</dbReference>
<feature type="transmembrane region" description="Helical" evidence="13">
    <location>
        <begin position="146"/>
        <end position="167"/>
    </location>
</feature>
<evidence type="ECO:0000256" key="5">
    <source>
        <dbReference type="ARBA" id="ARBA00022714"/>
    </source>
</evidence>
<evidence type="ECO:0000313" key="15">
    <source>
        <dbReference type="EMBL" id="WSE32169.1"/>
    </source>
</evidence>
<evidence type="ECO:0000256" key="6">
    <source>
        <dbReference type="ARBA" id="ARBA00022723"/>
    </source>
</evidence>
<keyword evidence="10" id="KW-0408">Iron</keyword>
<evidence type="ECO:0000256" key="4">
    <source>
        <dbReference type="ARBA" id="ARBA00022692"/>
    </source>
</evidence>
<dbReference type="Pfam" id="PF01794">
    <property type="entry name" value="Ferric_reduct"/>
    <property type="match status" value="1"/>
</dbReference>
<feature type="transmembrane region" description="Helical" evidence="13">
    <location>
        <begin position="209"/>
        <end position="228"/>
    </location>
</feature>
<accession>A0ABZ1IDL3</accession>
<dbReference type="InterPro" id="IPR039261">
    <property type="entry name" value="FNR_nucleotide-bd"/>
</dbReference>
<dbReference type="Proteomes" id="UP001330812">
    <property type="component" value="Chromosome"/>
</dbReference>
<gene>
    <name evidence="15" type="ORF">VSH64_08610</name>
</gene>
<evidence type="ECO:0000256" key="9">
    <source>
        <dbReference type="ARBA" id="ARBA00023002"/>
    </source>
</evidence>
<dbReference type="InterPro" id="IPR017938">
    <property type="entry name" value="Riboflavin_synthase-like_b-brl"/>
</dbReference>
<evidence type="ECO:0000313" key="16">
    <source>
        <dbReference type="Proteomes" id="UP001330812"/>
    </source>
</evidence>
<dbReference type="PROSITE" id="PS51384">
    <property type="entry name" value="FAD_FR"/>
    <property type="match status" value="1"/>
</dbReference>
<protein>
    <submittedName>
        <fullName evidence="15">Ferredoxin reductase family protein</fullName>
    </submittedName>
</protein>
<evidence type="ECO:0000256" key="13">
    <source>
        <dbReference type="SAM" id="Phobius"/>
    </source>
</evidence>
<dbReference type="Gene3D" id="3.40.50.80">
    <property type="entry name" value="Nucleotide-binding domain of ferredoxin-NADP reductase (FNR) module"/>
    <property type="match status" value="1"/>
</dbReference>
<evidence type="ECO:0000256" key="12">
    <source>
        <dbReference type="ARBA" id="ARBA00023136"/>
    </source>
</evidence>
<comment type="cofactor">
    <cofactor evidence="1">
        <name>FAD</name>
        <dbReference type="ChEBI" id="CHEBI:57692"/>
    </cofactor>
</comment>
<keyword evidence="8 13" id="KW-1133">Transmembrane helix</keyword>
<proteinExistence type="predicted"/>
<feature type="transmembrane region" description="Helical" evidence="13">
    <location>
        <begin position="25"/>
        <end position="47"/>
    </location>
</feature>
<feature type="transmembrane region" description="Helical" evidence="13">
    <location>
        <begin position="104"/>
        <end position="126"/>
    </location>
</feature>
<dbReference type="InterPro" id="IPR017927">
    <property type="entry name" value="FAD-bd_FR_type"/>
</dbReference>
<dbReference type="EMBL" id="CP142149">
    <property type="protein sequence ID" value="WSE32169.1"/>
    <property type="molecule type" value="Genomic_DNA"/>
</dbReference>
<keyword evidence="16" id="KW-1185">Reference proteome</keyword>
<keyword evidence="9" id="KW-0560">Oxidoreductase</keyword>
<feature type="domain" description="FAD-binding FR-type" evidence="14">
    <location>
        <begin position="234"/>
        <end position="334"/>
    </location>
</feature>
<comment type="subcellular location">
    <subcellularLocation>
        <location evidence="2">Membrane</location>
        <topology evidence="2">Multi-pass membrane protein</topology>
    </subcellularLocation>
</comment>
<evidence type="ECO:0000256" key="1">
    <source>
        <dbReference type="ARBA" id="ARBA00001974"/>
    </source>
</evidence>
<dbReference type="InterPro" id="IPR013130">
    <property type="entry name" value="Fe3_Rdtase_TM_dom"/>
</dbReference>
<evidence type="ECO:0000256" key="3">
    <source>
        <dbReference type="ARBA" id="ARBA00022630"/>
    </source>
</evidence>
<evidence type="ECO:0000256" key="8">
    <source>
        <dbReference type="ARBA" id="ARBA00022989"/>
    </source>
</evidence>
<keyword evidence="3" id="KW-0285">Flavoprotein</keyword>
<dbReference type="RefSeq" id="WP_326834977.1">
    <property type="nucleotide sequence ID" value="NZ_CP142149.1"/>
</dbReference>
<keyword evidence="5" id="KW-0001">2Fe-2S</keyword>
<dbReference type="InterPro" id="IPR050415">
    <property type="entry name" value="MRET"/>
</dbReference>
<keyword evidence="6" id="KW-0479">Metal-binding</keyword>
<sequence>MSTVPLTAHRPGTPTGRRVPAVRRWWRDTAALAAWATLLFVTALWVAHQGLQQLGSAATALTSAGRLSGLLSAALLLLQVLLMARIPWVERSYGQDTLTRRHRLVGFSSFVLLCLHVALISLGYAATDHSGLLAEVWDLVTTYPGMLLATAGTAALVLVVVTSVRAARRRLRYESWHLLHLYAYLGVGLALPHQLWTGADFTASPVATVFWWSAYAAAAGAVLVFRVGRPVQLSLSHRLVVDRVVREGDGVVSVHLRGRRLEELPVAAGQFFVWRFRHGAGWTRGKPFSLSAAPDGRGLRLTARDLGPGSRRLSSLPVGTRVWFEGPYGTLTGAARTRRGLTMFASGIGITPLRALLEELPYEPGGAVLFYRFSTPASAIFARELDHLARTRGVRIHYLPGRRARDRTSWLPANYAAVPDHAVLRHFVPDIAEHDVYVCGPEAWTAAVTECAWRSGVPRDRVHSERFSW</sequence>
<evidence type="ECO:0000256" key="11">
    <source>
        <dbReference type="ARBA" id="ARBA00023014"/>
    </source>
</evidence>
<evidence type="ECO:0000256" key="7">
    <source>
        <dbReference type="ARBA" id="ARBA00022827"/>
    </source>
</evidence>
<dbReference type="InterPro" id="IPR001433">
    <property type="entry name" value="OxRdtase_FAD/NAD-bd"/>
</dbReference>
<keyword evidence="4 13" id="KW-0812">Transmembrane</keyword>
<feature type="transmembrane region" description="Helical" evidence="13">
    <location>
        <begin position="67"/>
        <end position="84"/>
    </location>
</feature>